<evidence type="ECO:0000313" key="2">
    <source>
        <dbReference type="EnsemblPlants" id="OPUNC06G03900.1"/>
    </source>
</evidence>
<dbReference type="STRING" id="4537.A0A0E0L878"/>
<dbReference type="HOGENOM" id="CLU_1345129_0_0_1"/>
<name>A0A0E0L878_ORYPU</name>
<accession>A0A0E0L878</accession>
<dbReference type="EnsemblPlants" id="OPUNC06G03900.1">
    <property type="protein sequence ID" value="OPUNC06G03900.1"/>
    <property type="gene ID" value="OPUNC06G03900"/>
</dbReference>
<protein>
    <submittedName>
        <fullName evidence="2">Uncharacterized protein</fullName>
    </submittedName>
</protein>
<reference evidence="2" key="1">
    <citation type="submission" date="2015-04" db="UniProtKB">
        <authorList>
            <consortium name="EnsemblPlants"/>
        </authorList>
    </citation>
    <scope>IDENTIFICATION</scope>
</reference>
<proteinExistence type="predicted"/>
<evidence type="ECO:0000256" key="1">
    <source>
        <dbReference type="SAM" id="MobiDB-lite"/>
    </source>
</evidence>
<dbReference type="AlphaFoldDB" id="A0A0E0L878"/>
<sequence length="204" mass="21838">MALVGRLGSGAASRRSGYHWELEVTAFGGEGGGGWCAGSHQEPEVGKMSRDRDRHGIIGLGSGVAWMLSGRHWESEVRAASRDGNHYVWGNANYDALVPPSFVRTSEGGGRSLSVDTFGFGKDHDVVAMHTIAEAISVMFSFIENEVAIQDEFAQCIGGLLVVAVQEPRLNIACVDMGVPRLSRRSSPTATRATSTRTSATRCL</sequence>
<organism evidence="2">
    <name type="scientific">Oryza punctata</name>
    <name type="common">Red rice</name>
    <dbReference type="NCBI Taxonomy" id="4537"/>
    <lineage>
        <taxon>Eukaryota</taxon>
        <taxon>Viridiplantae</taxon>
        <taxon>Streptophyta</taxon>
        <taxon>Embryophyta</taxon>
        <taxon>Tracheophyta</taxon>
        <taxon>Spermatophyta</taxon>
        <taxon>Magnoliopsida</taxon>
        <taxon>Liliopsida</taxon>
        <taxon>Poales</taxon>
        <taxon>Poaceae</taxon>
        <taxon>BOP clade</taxon>
        <taxon>Oryzoideae</taxon>
        <taxon>Oryzeae</taxon>
        <taxon>Oryzinae</taxon>
        <taxon>Oryza</taxon>
    </lineage>
</organism>
<feature type="region of interest" description="Disordered" evidence="1">
    <location>
        <begin position="182"/>
        <end position="204"/>
    </location>
</feature>
<feature type="compositionally biased region" description="Low complexity" evidence="1">
    <location>
        <begin position="185"/>
        <end position="204"/>
    </location>
</feature>
<keyword evidence="3" id="KW-1185">Reference proteome</keyword>
<reference evidence="2" key="2">
    <citation type="submission" date="2018-05" db="EMBL/GenBank/DDBJ databases">
        <title>OpunRS2 (Oryza punctata Reference Sequence Version 2).</title>
        <authorList>
            <person name="Zhang J."/>
            <person name="Kudrna D."/>
            <person name="Lee S."/>
            <person name="Talag J."/>
            <person name="Welchert J."/>
            <person name="Wing R.A."/>
        </authorList>
    </citation>
    <scope>NUCLEOTIDE SEQUENCE [LARGE SCALE GENOMIC DNA]</scope>
</reference>
<dbReference type="Gramene" id="OPUNC06G03900.1">
    <property type="protein sequence ID" value="OPUNC06G03900.1"/>
    <property type="gene ID" value="OPUNC06G03900"/>
</dbReference>
<evidence type="ECO:0000313" key="3">
    <source>
        <dbReference type="Proteomes" id="UP000026962"/>
    </source>
</evidence>
<dbReference type="Proteomes" id="UP000026962">
    <property type="component" value="Chromosome 6"/>
</dbReference>